<keyword evidence="4" id="KW-0820">tRNA-binding</keyword>
<keyword evidence="7" id="KW-0067">ATP-binding</keyword>
<gene>
    <name evidence="12" type="ORF">S01H1_34348</name>
</gene>
<dbReference type="SUPFAM" id="SSF55186">
    <property type="entry name" value="ThrRS/AlaRS common domain"/>
    <property type="match status" value="1"/>
</dbReference>
<dbReference type="Gene3D" id="3.10.310.40">
    <property type="match status" value="1"/>
</dbReference>
<dbReference type="EMBL" id="BARS01021379">
    <property type="protein sequence ID" value="GAG02943.1"/>
    <property type="molecule type" value="Genomic_DNA"/>
</dbReference>
<evidence type="ECO:0000256" key="6">
    <source>
        <dbReference type="ARBA" id="ARBA00022741"/>
    </source>
</evidence>
<dbReference type="EC" id="6.1.1.7" evidence="2"/>
<dbReference type="PANTHER" id="PTHR11777">
    <property type="entry name" value="ALANYL-TRNA SYNTHETASE"/>
    <property type="match status" value="1"/>
</dbReference>
<comment type="similarity">
    <text evidence="1">Belongs to the class-II aminoacyl-tRNA synthetase family.</text>
</comment>
<dbReference type="GO" id="GO:0005829">
    <property type="term" value="C:cytosol"/>
    <property type="evidence" value="ECO:0007669"/>
    <property type="project" value="TreeGrafter"/>
</dbReference>
<organism evidence="12">
    <name type="scientific">marine sediment metagenome</name>
    <dbReference type="NCBI Taxonomy" id="412755"/>
    <lineage>
        <taxon>unclassified sequences</taxon>
        <taxon>metagenomes</taxon>
        <taxon>ecological metagenomes</taxon>
    </lineage>
</organism>
<evidence type="ECO:0000256" key="10">
    <source>
        <dbReference type="ARBA" id="ARBA00023146"/>
    </source>
</evidence>
<dbReference type="Pfam" id="PF07973">
    <property type="entry name" value="tRNA_SAD"/>
    <property type="match status" value="1"/>
</dbReference>
<keyword evidence="9" id="KW-0648">Protein biosynthesis</keyword>
<evidence type="ECO:0000256" key="3">
    <source>
        <dbReference type="ARBA" id="ARBA00017959"/>
    </source>
</evidence>
<dbReference type="InterPro" id="IPR003156">
    <property type="entry name" value="DHHA1_dom"/>
</dbReference>
<dbReference type="GO" id="GO:0000049">
    <property type="term" value="F:tRNA binding"/>
    <property type="evidence" value="ECO:0007669"/>
    <property type="project" value="UniProtKB-KW"/>
</dbReference>
<dbReference type="GO" id="GO:0002161">
    <property type="term" value="F:aminoacyl-tRNA deacylase activity"/>
    <property type="evidence" value="ECO:0007669"/>
    <property type="project" value="TreeGrafter"/>
</dbReference>
<evidence type="ECO:0000256" key="5">
    <source>
        <dbReference type="ARBA" id="ARBA00022598"/>
    </source>
</evidence>
<dbReference type="Gene3D" id="3.30.54.20">
    <property type="match status" value="1"/>
</dbReference>
<feature type="domain" description="Threonyl/alanyl tRNA synthetase SAD" evidence="11">
    <location>
        <begin position="1"/>
        <end position="41"/>
    </location>
</feature>
<evidence type="ECO:0000256" key="1">
    <source>
        <dbReference type="ARBA" id="ARBA00008226"/>
    </source>
</evidence>
<accession>X0URN9</accession>
<dbReference type="Pfam" id="PF02272">
    <property type="entry name" value="DHHA1"/>
    <property type="match status" value="1"/>
</dbReference>
<proteinExistence type="inferred from homology"/>
<keyword evidence="10" id="KW-0030">Aminoacyl-tRNA synthetase</keyword>
<evidence type="ECO:0000256" key="9">
    <source>
        <dbReference type="ARBA" id="ARBA00022917"/>
    </source>
</evidence>
<dbReference type="InterPro" id="IPR018163">
    <property type="entry name" value="Thr/Ala-tRNA-synth_IIc_edit"/>
</dbReference>
<evidence type="ECO:0000256" key="7">
    <source>
        <dbReference type="ARBA" id="ARBA00022840"/>
    </source>
</evidence>
<sequence length="225" mass="23826">IGKTPISSELCGGTHVRATGEIGFFHIVDESSIGAGLRRIEAVTGRSAEGYIDGQLSIIDEVAEELRATPSEIKSRISALHTEIDAERKRALALERELLRKTVDSLLGEVLSINGIPVLTARVPASNMETLRQTGDLIKDRLKSVLVVLGAVYDNQANFVAMLTPDLVKRGLHAGEIVKQVAQVAGGRGGGRAETGQAGGKDIDKLDDALSTVKDLVVKHGDSGT</sequence>
<evidence type="ECO:0000256" key="8">
    <source>
        <dbReference type="ARBA" id="ARBA00022884"/>
    </source>
</evidence>
<dbReference type="AlphaFoldDB" id="X0URN9"/>
<dbReference type="GO" id="GO:0006419">
    <property type="term" value="P:alanyl-tRNA aminoacylation"/>
    <property type="evidence" value="ECO:0007669"/>
    <property type="project" value="TreeGrafter"/>
</dbReference>
<evidence type="ECO:0000313" key="12">
    <source>
        <dbReference type="EMBL" id="GAG02943.1"/>
    </source>
</evidence>
<protein>
    <recommendedName>
        <fullName evidence="3">Alanine--tRNA ligase</fullName>
        <ecNumber evidence="2">6.1.1.7</ecNumber>
    </recommendedName>
</protein>
<dbReference type="SMART" id="SM00863">
    <property type="entry name" value="tRNA_SAD"/>
    <property type="match status" value="1"/>
</dbReference>
<dbReference type="GO" id="GO:0005524">
    <property type="term" value="F:ATP binding"/>
    <property type="evidence" value="ECO:0007669"/>
    <property type="project" value="UniProtKB-KW"/>
</dbReference>
<dbReference type="GO" id="GO:0004813">
    <property type="term" value="F:alanine-tRNA ligase activity"/>
    <property type="evidence" value="ECO:0007669"/>
    <property type="project" value="UniProtKB-EC"/>
</dbReference>
<keyword evidence="8" id="KW-0694">RNA-binding</keyword>
<dbReference type="PANTHER" id="PTHR11777:SF9">
    <property type="entry name" value="ALANINE--TRNA LIGASE, CYTOPLASMIC"/>
    <property type="match status" value="1"/>
</dbReference>
<dbReference type="Gene3D" id="3.30.980.10">
    <property type="entry name" value="Threonyl-trna Synthetase, Chain A, domain 2"/>
    <property type="match status" value="1"/>
</dbReference>
<comment type="caution">
    <text evidence="12">The sequence shown here is derived from an EMBL/GenBank/DDBJ whole genome shotgun (WGS) entry which is preliminary data.</text>
</comment>
<name>X0URN9_9ZZZZ</name>
<reference evidence="12" key="1">
    <citation type="journal article" date="2014" name="Front. Microbiol.">
        <title>High frequency of phylogenetically diverse reductive dehalogenase-homologous genes in deep subseafloor sedimentary metagenomes.</title>
        <authorList>
            <person name="Kawai M."/>
            <person name="Futagami T."/>
            <person name="Toyoda A."/>
            <person name="Takaki Y."/>
            <person name="Nishi S."/>
            <person name="Hori S."/>
            <person name="Arai W."/>
            <person name="Tsubouchi T."/>
            <person name="Morono Y."/>
            <person name="Uchiyama I."/>
            <person name="Ito T."/>
            <person name="Fujiyama A."/>
            <person name="Inagaki F."/>
            <person name="Takami H."/>
        </authorList>
    </citation>
    <scope>NUCLEOTIDE SEQUENCE</scope>
    <source>
        <strain evidence="12">Expedition CK06-06</strain>
    </source>
</reference>
<evidence type="ECO:0000259" key="11">
    <source>
        <dbReference type="SMART" id="SM00863"/>
    </source>
</evidence>
<dbReference type="InterPro" id="IPR050058">
    <property type="entry name" value="Ala-tRNA_ligase"/>
</dbReference>
<feature type="non-terminal residue" evidence="12">
    <location>
        <position position="1"/>
    </location>
</feature>
<keyword evidence="5" id="KW-0436">Ligase</keyword>
<evidence type="ECO:0000256" key="2">
    <source>
        <dbReference type="ARBA" id="ARBA00013168"/>
    </source>
</evidence>
<keyword evidence="6" id="KW-0547">Nucleotide-binding</keyword>
<dbReference type="FunFam" id="3.10.310.40:FF:000001">
    <property type="entry name" value="Alanine--tRNA ligase"/>
    <property type="match status" value="1"/>
</dbReference>
<evidence type="ECO:0000256" key="4">
    <source>
        <dbReference type="ARBA" id="ARBA00022555"/>
    </source>
</evidence>
<dbReference type="InterPro" id="IPR012947">
    <property type="entry name" value="tRNA_SAD"/>
</dbReference>